<dbReference type="Gene3D" id="3.40.50.1110">
    <property type="entry name" value="SGNH hydrolase"/>
    <property type="match status" value="1"/>
</dbReference>
<proteinExistence type="predicted"/>
<sequence length="304" mass="34403">MSTTINFIGKALLIVTLLFALDQGLSRVFQRYFFKAPYGDIRDINYIMSESNEKLIAMGSSKARHHFVSSLLQDGLNISAFNAGMDGKGIFYHYVLLTSILERYKPEIIILDLSVKDLTASTDFGFDALNQILPYYGKVHSLDTLIAIQGFSEVLKVQSGLFRYNSKLAQLIGSYTIPYKIEKGYNPLRGKWKGGLAELERTNYQHDSTKVTYIQKFIDLTRSRGVKLVVTISPVFRMQTSEQDVYAELTKMLESNGIPHLVLNQSPEFLEHPEWFADPAHLNDTGARVFTQKVIGLVNSVLRK</sequence>
<keyword evidence="2" id="KW-1185">Reference proteome</keyword>
<dbReference type="RefSeq" id="WP_317488113.1">
    <property type="nucleotide sequence ID" value="NZ_CP136051.1"/>
</dbReference>
<organism evidence="1 2">
    <name type="scientific">Imperialibacter roseus</name>
    <dbReference type="NCBI Taxonomy" id="1324217"/>
    <lineage>
        <taxon>Bacteria</taxon>
        <taxon>Pseudomonadati</taxon>
        <taxon>Bacteroidota</taxon>
        <taxon>Cytophagia</taxon>
        <taxon>Cytophagales</taxon>
        <taxon>Flammeovirgaceae</taxon>
        <taxon>Imperialibacter</taxon>
    </lineage>
</organism>
<dbReference type="EMBL" id="CP136051">
    <property type="protein sequence ID" value="WOK05354.1"/>
    <property type="molecule type" value="Genomic_DNA"/>
</dbReference>
<protein>
    <recommendedName>
        <fullName evidence="3">SGNH hydrolase-type esterase domain-containing protein</fullName>
    </recommendedName>
</protein>
<evidence type="ECO:0008006" key="3">
    <source>
        <dbReference type="Google" id="ProtNLM"/>
    </source>
</evidence>
<dbReference type="InterPro" id="IPR036514">
    <property type="entry name" value="SGNH_hydro_sf"/>
</dbReference>
<name>A0ABZ0IMG9_9BACT</name>
<accession>A0ABZ0IMG9</accession>
<evidence type="ECO:0000313" key="1">
    <source>
        <dbReference type="EMBL" id="WOK05354.1"/>
    </source>
</evidence>
<dbReference type="Proteomes" id="UP001302349">
    <property type="component" value="Chromosome"/>
</dbReference>
<reference evidence="1 2" key="1">
    <citation type="journal article" date="2023" name="Microbiol. Resour. Announc.">
        <title>Complete Genome Sequence of Imperialibacter roseus strain P4T.</title>
        <authorList>
            <person name="Tizabi D.R."/>
            <person name="Bachvaroff T."/>
            <person name="Hill R.T."/>
        </authorList>
    </citation>
    <scope>NUCLEOTIDE SEQUENCE [LARGE SCALE GENOMIC DNA]</scope>
    <source>
        <strain evidence="1 2">P4T</strain>
    </source>
</reference>
<evidence type="ECO:0000313" key="2">
    <source>
        <dbReference type="Proteomes" id="UP001302349"/>
    </source>
</evidence>
<dbReference type="SUPFAM" id="SSF52266">
    <property type="entry name" value="SGNH hydrolase"/>
    <property type="match status" value="1"/>
</dbReference>
<gene>
    <name evidence="1" type="ORF">RT717_19935</name>
</gene>